<name>A0A4R2GSR0_9HYPH</name>
<evidence type="ECO:0000256" key="1">
    <source>
        <dbReference type="ARBA" id="ARBA00004651"/>
    </source>
</evidence>
<keyword evidence="4 9" id="KW-0812">Transmembrane</keyword>
<comment type="subcellular location">
    <subcellularLocation>
        <location evidence="1 9">Cell membrane</location>
        <topology evidence="1 9">Multi-pass membrane protein</topology>
    </subcellularLocation>
</comment>
<keyword evidence="5" id="KW-0571">Peptide transport</keyword>
<keyword evidence="8 9" id="KW-0472">Membrane</keyword>
<dbReference type="NCBIfam" id="TIGR02790">
    <property type="entry name" value="nickel_nikC"/>
    <property type="match status" value="1"/>
</dbReference>
<feature type="transmembrane region" description="Helical" evidence="9">
    <location>
        <begin position="100"/>
        <end position="123"/>
    </location>
</feature>
<evidence type="ECO:0000256" key="4">
    <source>
        <dbReference type="ARBA" id="ARBA00022692"/>
    </source>
</evidence>
<feature type="transmembrane region" description="Helical" evidence="9">
    <location>
        <begin position="162"/>
        <end position="185"/>
    </location>
</feature>
<proteinExistence type="inferred from homology"/>
<dbReference type="SUPFAM" id="SSF161098">
    <property type="entry name" value="MetI-like"/>
    <property type="match status" value="1"/>
</dbReference>
<evidence type="ECO:0000256" key="8">
    <source>
        <dbReference type="ARBA" id="ARBA00023136"/>
    </source>
</evidence>
<organism evidence="11 12">
    <name type="scientific">Camelimonas lactis</name>
    <dbReference type="NCBI Taxonomy" id="659006"/>
    <lineage>
        <taxon>Bacteria</taxon>
        <taxon>Pseudomonadati</taxon>
        <taxon>Pseudomonadota</taxon>
        <taxon>Alphaproteobacteria</taxon>
        <taxon>Hyphomicrobiales</taxon>
        <taxon>Chelatococcaceae</taxon>
        <taxon>Camelimonas</taxon>
    </lineage>
</organism>
<evidence type="ECO:0000256" key="9">
    <source>
        <dbReference type="RuleBase" id="RU363032"/>
    </source>
</evidence>
<dbReference type="PANTHER" id="PTHR43386:SF1">
    <property type="entry name" value="D,D-DIPEPTIDE TRANSPORT SYSTEM PERMEASE PROTEIN DDPC-RELATED"/>
    <property type="match status" value="1"/>
</dbReference>
<dbReference type="GO" id="GO:0015031">
    <property type="term" value="P:protein transport"/>
    <property type="evidence" value="ECO:0007669"/>
    <property type="project" value="UniProtKB-KW"/>
</dbReference>
<reference evidence="11 12" key="1">
    <citation type="submission" date="2019-03" db="EMBL/GenBank/DDBJ databases">
        <title>Genomic Encyclopedia of Type Strains, Phase IV (KMG-IV): sequencing the most valuable type-strain genomes for metagenomic binning, comparative biology and taxonomic classification.</title>
        <authorList>
            <person name="Goeker M."/>
        </authorList>
    </citation>
    <scope>NUCLEOTIDE SEQUENCE [LARGE SCALE GENOMIC DNA]</scope>
    <source>
        <strain evidence="11 12">DSM 22958</strain>
    </source>
</reference>
<dbReference type="Proteomes" id="UP000294881">
    <property type="component" value="Unassembled WGS sequence"/>
</dbReference>
<evidence type="ECO:0000256" key="5">
    <source>
        <dbReference type="ARBA" id="ARBA00022856"/>
    </source>
</evidence>
<dbReference type="GO" id="GO:0071916">
    <property type="term" value="F:dipeptide transmembrane transporter activity"/>
    <property type="evidence" value="ECO:0007669"/>
    <property type="project" value="TreeGrafter"/>
</dbReference>
<dbReference type="GO" id="GO:0005886">
    <property type="term" value="C:plasma membrane"/>
    <property type="evidence" value="ECO:0007669"/>
    <property type="project" value="UniProtKB-SubCell"/>
</dbReference>
<keyword evidence="12" id="KW-1185">Reference proteome</keyword>
<protein>
    <submittedName>
        <fullName evidence="11">Nickel transport system permease protein</fullName>
    </submittedName>
</protein>
<feature type="domain" description="ABC transmembrane type-1" evidence="10">
    <location>
        <begin position="92"/>
        <end position="285"/>
    </location>
</feature>
<dbReference type="PROSITE" id="PS50928">
    <property type="entry name" value="ABC_TM1"/>
    <property type="match status" value="1"/>
</dbReference>
<keyword evidence="6" id="KW-0653">Protein transport</keyword>
<dbReference type="InterPro" id="IPR035906">
    <property type="entry name" value="MetI-like_sf"/>
</dbReference>
<comment type="similarity">
    <text evidence="9">Belongs to the binding-protein-dependent transport system permease family.</text>
</comment>
<dbReference type="GO" id="GO:0015099">
    <property type="term" value="F:nickel cation transmembrane transporter activity"/>
    <property type="evidence" value="ECO:0007669"/>
    <property type="project" value="InterPro"/>
</dbReference>
<feature type="transmembrane region" description="Helical" evidence="9">
    <location>
        <begin position="34"/>
        <end position="56"/>
    </location>
</feature>
<dbReference type="InterPro" id="IPR050366">
    <property type="entry name" value="BP-dependent_transpt_permease"/>
</dbReference>
<dbReference type="CDD" id="cd06261">
    <property type="entry name" value="TM_PBP2"/>
    <property type="match status" value="1"/>
</dbReference>
<evidence type="ECO:0000259" key="10">
    <source>
        <dbReference type="PROSITE" id="PS50928"/>
    </source>
</evidence>
<evidence type="ECO:0000313" key="12">
    <source>
        <dbReference type="Proteomes" id="UP000294881"/>
    </source>
</evidence>
<dbReference type="AlphaFoldDB" id="A0A4R2GSR0"/>
<sequence length="302" mass="32342">MSSLDAELAGDLASHDLIPPHAHGRRGFWREARWPARIAALVVGALALIALLGAWITPHDPDAVDLAIRLQPADAAHWLGTDHLGRDILSRLMAGATMSLGSVALAMALILTAGVILGGTAGFAGGRVDQMIMRVADVFLTFPTIVMALFMVGVLGVGLTNVIIAIAVTHWAWYARMVRGIVLSLRRRDFIAASRLAGASPTQTFIRHLLPATMAQLLVLATLDIGHIMLHVSGLSFLGLGVSAPTAEWGVMIADAREYVWTEPLLMFWPGLALFISVMALNTLGDALRDRLDPSLRAEHGH</sequence>
<evidence type="ECO:0000313" key="11">
    <source>
        <dbReference type="EMBL" id="TCO13075.1"/>
    </source>
</evidence>
<dbReference type="InterPro" id="IPR000515">
    <property type="entry name" value="MetI-like"/>
</dbReference>
<dbReference type="Pfam" id="PF00528">
    <property type="entry name" value="BPD_transp_1"/>
    <property type="match status" value="1"/>
</dbReference>
<keyword evidence="7 9" id="KW-1133">Transmembrane helix</keyword>
<dbReference type="OrthoDB" id="8410865at2"/>
<feature type="transmembrane region" description="Helical" evidence="9">
    <location>
        <begin position="264"/>
        <end position="284"/>
    </location>
</feature>
<dbReference type="NCBIfam" id="NF007738">
    <property type="entry name" value="PRK10417.1"/>
    <property type="match status" value="1"/>
</dbReference>
<evidence type="ECO:0000256" key="6">
    <source>
        <dbReference type="ARBA" id="ARBA00022927"/>
    </source>
</evidence>
<keyword evidence="2 9" id="KW-0813">Transport</keyword>
<keyword evidence="3" id="KW-1003">Cell membrane</keyword>
<evidence type="ECO:0000256" key="2">
    <source>
        <dbReference type="ARBA" id="ARBA00022448"/>
    </source>
</evidence>
<evidence type="ECO:0000256" key="3">
    <source>
        <dbReference type="ARBA" id="ARBA00022475"/>
    </source>
</evidence>
<dbReference type="PANTHER" id="PTHR43386">
    <property type="entry name" value="OLIGOPEPTIDE TRANSPORT SYSTEM PERMEASE PROTEIN APPC"/>
    <property type="match status" value="1"/>
</dbReference>
<evidence type="ECO:0000256" key="7">
    <source>
        <dbReference type="ARBA" id="ARBA00022989"/>
    </source>
</evidence>
<dbReference type="InterPro" id="IPR014157">
    <property type="entry name" value="Nickel_NikC"/>
</dbReference>
<gene>
    <name evidence="11" type="ORF">EV666_107102</name>
</gene>
<dbReference type="Gene3D" id="1.10.3720.10">
    <property type="entry name" value="MetI-like"/>
    <property type="match status" value="1"/>
</dbReference>
<dbReference type="EMBL" id="SLWL01000007">
    <property type="protein sequence ID" value="TCO13075.1"/>
    <property type="molecule type" value="Genomic_DNA"/>
</dbReference>
<accession>A0A4R2GSR0</accession>
<dbReference type="RefSeq" id="WP_132006790.1">
    <property type="nucleotide sequence ID" value="NZ_JBHUNN010000001.1"/>
</dbReference>
<feature type="transmembrane region" description="Helical" evidence="9">
    <location>
        <begin position="217"/>
        <end position="244"/>
    </location>
</feature>
<comment type="caution">
    <text evidence="11">The sequence shown here is derived from an EMBL/GenBank/DDBJ whole genome shotgun (WGS) entry which is preliminary data.</text>
</comment>
<feature type="transmembrane region" description="Helical" evidence="9">
    <location>
        <begin position="135"/>
        <end position="156"/>
    </location>
</feature>